<dbReference type="GO" id="GO:0043590">
    <property type="term" value="C:bacterial nucleoid"/>
    <property type="evidence" value="ECO:0007669"/>
    <property type="project" value="TreeGrafter"/>
</dbReference>
<organism evidence="15 16">
    <name type="scientific">Pseudomonas jessenii</name>
    <dbReference type="NCBI Taxonomy" id="77298"/>
    <lineage>
        <taxon>Bacteria</taxon>
        <taxon>Pseudomonadati</taxon>
        <taxon>Pseudomonadota</taxon>
        <taxon>Gammaproteobacteria</taxon>
        <taxon>Pseudomonadales</taxon>
        <taxon>Pseudomonadaceae</taxon>
        <taxon>Pseudomonas</taxon>
    </lineage>
</organism>
<dbReference type="GO" id="GO:0005737">
    <property type="term" value="C:cytoplasm"/>
    <property type="evidence" value="ECO:0007669"/>
    <property type="project" value="TreeGrafter"/>
</dbReference>
<dbReference type="InterPro" id="IPR002464">
    <property type="entry name" value="DNA/RNA_helicase_DEAH_CS"/>
</dbReference>
<evidence type="ECO:0000256" key="1">
    <source>
        <dbReference type="ARBA" id="ARBA00005446"/>
    </source>
</evidence>
<name>A0A5C4L6W6_PSEJE</name>
<dbReference type="Proteomes" id="UP000306272">
    <property type="component" value="Unassembled WGS sequence"/>
</dbReference>
<dbReference type="GO" id="GO:0016787">
    <property type="term" value="F:hydrolase activity"/>
    <property type="evidence" value="ECO:0007669"/>
    <property type="project" value="UniProtKB-KW"/>
</dbReference>
<dbReference type="GO" id="GO:0003677">
    <property type="term" value="F:DNA binding"/>
    <property type="evidence" value="ECO:0007669"/>
    <property type="project" value="UniProtKB-KW"/>
</dbReference>
<dbReference type="GO" id="GO:0009378">
    <property type="term" value="F:four-way junction helicase activity"/>
    <property type="evidence" value="ECO:0007669"/>
    <property type="project" value="TreeGrafter"/>
</dbReference>
<dbReference type="GO" id="GO:0005524">
    <property type="term" value="F:ATP binding"/>
    <property type="evidence" value="ECO:0007669"/>
    <property type="project" value="UniProtKB-KW"/>
</dbReference>
<feature type="domain" description="Helicase ATP-binding" evidence="13">
    <location>
        <begin position="22"/>
        <end position="190"/>
    </location>
</feature>
<dbReference type="NCBIfam" id="TIGR00614">
    <property type="entry name" value="recQ_fam"/>
    <property type="match status" value="1"/>
</dbReference>
<dbReference type="PROSITE" id="PS51194">
    <property type="entry name" value="HELICASE_CTER"/>
    <property type="match status" value="1"/>
</dbReference>
<dbReference type="PROSITE" id="PS51192">
    <property type="entry name" value="HELICASE_ATP_BIND_1"/>
    <property type="match status" value="1"/>
</dbReference>
<keyword evidence="8" id="KW-0413">Isomerase</keyword>
<gene>
    <name evidence="15" type="ORF">FHG55_02265</name>
</gene>
<keyword evidence="5 15" id="KW-0347">Helicase</keyword>
<evidence type="ECO:0000256" key="7">
    <source>
        <dbReference type="ARBA" id="ARBA00023125"/>
    </source>
</evidence>
<keyword evidence="2" id="KW-0479">Metal-binding</keyword>
<evidence type="ECO:0000256" key="11">
    <source>
        <dbReference type="ARBA" id="ARBA00044535"/>
    </source>
</evidence>
<evidence type="ECO:0000256" key="3">
    <source>
        <dbReference type="ARBA" id="ARBA00022741"/>
    </source>
</evidence>
<evidence type="ECO:0000313" key="15">
    <source>
        <dbReference type="EMBL" id="TNC00665.1"/>
    </source>
</evidence>
<keyword evidence="6" id="KW-0067">ATP-binding</keyword>
<dbReference type="SUPFAM" id="SSF52540">
    <property type="entry name" value="P-loop containing nucleoside triphosphate hydrolases"/>
    <property type="match status" value="1"/>
</dbReference>
<dbReference type="Pfam" id="PF16124">
    <property type="entry name" value="RecQ_Zn_bind"/>
    <property type="match status" value="1"/>
</dbReference>
<reference evidence="15" key="1">
    <citation type="submission" date="2019-06" db="EMBL/GenBank/DDBJ databases">
        <title>Pseudomonas-derived Butenolides : (Bio)synthesis of Styrolides.</title>
        <authorList>
            <person name="Klapper M."/>
            <person name="Chowdhury S."/>
            <person name="Stallforth P."/>
        </authorList>
    </citation>
    <scope>NUCLEOTIDE SEQUENCE [LARGE SCALE GENOMIC DNA]</scope>
    <source>
        <strain evidence="15">EC-S101</strain>
    </source>
</reference>
<dbReference type="InterPro" id="IPR027417">
    <property type="entry name" value="P-loop_NTPase"/>
</dbReference>
<accession>A0A5C4L6W6</accession>
<evidence type="ECO:0000256" key="6">
    <source>
        <dbReference type="ARBA" id="ARBA00022840"/>
    </source>
</evidence>
<dbReference type="InterPro" id="IPR011545">
    <property type="entry name" value="DEAD/DEAH_box_helicase_dom"/>
</dbReference>
<dbReference type="EMBL" id="VDDB01000002">
    <property type="protein sequence ID" value="TNC00665.1"/>
    <property type="molecule type" value="Genomic_DNA"/>
</dbReference>
<feature type="domain" description="Helicase C-terminal" evidence="14">
    <location>
        <begin position="213"/>
        <end position="360"/>
    </location>
</feature>
<dbReference type="Pfam" id="PF00270">
    <property type="entry name" value="DEAD"/>
    <property type="match status" value="1"/>
</dbReference>
<dbReference type="GO" id="GO:0006310">
    <property type="term" value="P:DNA recombination"/>
    <property type="evidence" value="ECO:0007669"/>
    <property type="project" value="InterPro"/>
</dbReference>
<dbReference type="SMART" id="SM00490">
    <property type="entry name" value="HELICc"/>
    <property type="match status" value="1"/>
</dbReference>
<dbReference type="PANTHER" id="PTHR13710">
    <property type="entry name" value="DNA HELICASE RECQ FAMILY MEMBER"/>
    <property type="match status" value="1"/>
</dbReference>
<proteinExistence type="inferred from homology"/>
<dbReference type="RefSeq" id="WP_135294749.1">
    <property type="nucleotide sequence ID" value="NZ_VDDB01000002.1"/>
</dbReference>
<comment type="caution">
    <text evidence="15">The sequence shown here is derived from an EMBL/GenBank/DDBJ whole genome shotgun (WGS) entry which is preliminary data.</text>
</comment>
<evidence type="ECO:0000256" key="12">
    <source>
        <dbReference type="ARBA" id="ARBA00044550"/>
    </source>
</evidence>
<dbReference type="InterPro" id="IPR001650">
    <property type="entry name" value="Helicase_C-like"/>
</dbReference>
<dbReference type="InterPro" id="IPR014001">
    <property type="entry name" value="Helicase_ATP-bd"/>
</dbReference>
<dbReference type="PANTHER" id="PTHR13710:SF105">
    <property type="entry name" value="ATP-DEPENDENT DNA HELICASE Q1"/>
    <property type="match status" value="1"/>
</dbReference>
<dbReference type="GO" id="GO:0046872">
    <property type="term" value="F:metal ion binding"/>
    <property type="evidence" value="ECO:0007669"/>
    <property type="project" value="UniProtKB-KW"/>
</dbReference>
<evidence type="ECO:0000259" key="13">
    <source>
        <dbReference type="PROSITE" id="PS51192"/>
    </source>
</evidence>
<dbReference type="EC" id="5.6.2.4" evidence="10"/>
<dbReference type="InterPro" id="IPR004589">
    <property type="entry name" value="DNA_helicase_ATP-dep_RecQ"/>
</dbReference>
<evidence type="ECO:0000256" key="4">
    <source>
        <dbReference type="ARBA" id="ARBA00022801"/>
    </source>
</evidence>
<evidence type="ECO:0000256" key="8">
    <source>
        <dbReference type="ARBA" id="ARBA00023235"/>
    </source>
</evidence>
<dbReference type="CDD" id="cd18794">
    <property type="entry name" value="SF2_C_RecQ"/>
    <property type="match status" value="1"/>
</dbReference>
<dbReference type="InterPro" id="IPR036388">
    <property type="entry name" value="WH-like_DNA-bd_sf"/>
</dbReference>
<dbReference type="Gene3D" id="1.10.10.10">
    <property type="entry name" value="Winged helix-like DNA-binding domain superfamily/Winged helix DNA-binding domain"/>
    <property type="match status" value="1"/>
</dbReference>
<evidence type="ECO:0000259" key="14">
    <source>
        <dbReference type="PROSITE" id="PS51194"/>
    </source>
</evidence>
<dbReference type="PROSITE" id="PS00690">
    <property type="entry name" value="DEAH_ATP_HELICASE"/>
    <property type="match status" value="1"/>
</dbReference>
<evidence type="ECO:0000256" key="2">
    <source>
        <dbReference type="ARBA" id="ARBA00022723"/>
    </source>
</evidence>
<dbReference type="GO" id="GO:0030894">
    <property type="term" value="C:replisome"/>
    <property type="evidence" value="ECO:0007669"/>
    <property type="project" value="TreeGrafter"/>
</dbReference>
<dbReference type="Gene3D" id="3.40.50.300">
    <property type="entry name" value="P-loop containing nucleotide triphosphate hydrolases"/>
    <property type="match status" value="2"/>
</dbReference>
<dbReference type="FunFam" id="3.40.50.300:FF:001389">
    <property type="entry name" value="ATP-dependent DNA helicase RecQ"/>
    <property type="match status" value="1"/>
</dbReference>
<comment type="catalytic activity">
    <reaction evidence="9">
        <text>Couples ATP hydrolysis with the unwinding of duplex DNA by translocating in the 3'-5' direction.</text>
        <dbReference type="EC" id="5.6.2.4"/>
    </reaction>
</comment>
<dbReference type="GO" id="GO:0006281">
    <property type="term" value="P:DNA repair"/>
    <property type="evidence" value="ECO:0007669"/>
    <property type="project" value="TreeGrafter"/>
</dbReference>
<evidence type="ECO:0000256" key="5">
    <source>
        <dbReference type="ARBA" id="ARBA00022806"/>
    </source>
</evidence>
<comment type="similarity">
    <text evidence="1">Belongs to the helicase family. RecQ subfamily.</text>
</comment>
<dbReference type="CDD" id="cd18018">
    <property type="entry name" value="DEXHc_RecQ4-like"/>
    <property type="match status" value="1"/>
</dbReference>
<dbReference type="AlphaFoldDB" id="A0A5C4L6W6"/>
<evidence type="ECO:0000256" key="9">
    <source>
        <dbReference type="ARBA" id="ARBA00034617"/>
    </source>
</evidence>
<protein>
    <recommendedName>
        <fullName evidence="11">ATP-dependent DNA helicase RecQ</fullName>
        <ecNumber evidence="10">5.6.2.4</ecNumber>
    </recommendedName>
    <alternativeName>
        <fullName evidence="12">DNA 3'-5' helicase RecQ</fullName>
    </alternativeName>
</protein>
<evidence type="ECO:0000256" key="10">
    <source>
        <dbReference type="ARBA" id="ARBA00034808"/>
    </source>
</evidence>
<dbReference type="Pfam" id="PF00271">
    <property type="entry name" value="Helicase_C"/>
    <property type="match status" value="1"/>
</dbReference>
<dbReference type="SMART" id="SM00487">
    <property type="entry name" value="DEXDc"/>
    <property type="match status" value="1"/>
</dbReference>
<keyword evidence="7" id="KW-0238">DNA-binding</keyword>
<dbReference type="GO" id="GO:0043138">
    <property type="term" value="F:3'-5' DNA helicase activity"/>
    <property type="evidence" value="ECO:0007669"/>
    <property type="project" value="UniProtKB-EC"/>
</dbReference>
<keyword evidence="3" id="KW-0547">Nucleotide-binding</keyword>
<evidence type="ECO:0000313" key="16">
    <source>
        <dbReference type="Proteomes" id="UP000306272"/>
    </source>
</evidence>
<dbReference type="InterPro" id="IPR032284">
    <property type="entry name" value="RecQ_Zn-bd"/>
</dbReference>
<keyword evidence="16" id="KW-1185">Reference proteome</keyword>
<keyword evidence="4" id="KW-0378">Hydrolase</keyword>
<sequence>MHNTLEQVFGYPQFRPGQEAAISAVLAGRSAAAIFPTGSGKSLCYQVPALLLPHLTLVVSPLLALMQDQLAFLKRHGISAGSIDSAQSRDDANDVMARARSGELKILMISVERLKNERFRNFLQQVPISLLVIDEAHCISEWGHNFRPDYLKLPDYQRQFNIPQTLLLTATATPKVIADMQAKFAIAAEDVVTTGFYRPNLNLLVEPVRGQDKRRRLVEWMSERASQPSIVYVTLQKTAEHIAEHLGRNGIQAEAYHAGLPNDQREAIQKRFMAGQSNCIVATIAFGMGIDKSDIRNVVHFDLPKSIENYSQEIGRAGRDGQPSDCLVLANRDSLNVLENFVYGDTPEREGIRCVLEEMQAAAAEGQWEFLLGPLADQSNIRTLPLKTLLVQMELRGLIAPRYAYYAEYRFKYLLEPEALLERFEGERREFVAAIIHTSSRARTWATVNFEAMYTQYSAERNRVVTALDYFQEKGWVELESKQMTEVYNVLHSDFDSAVLSAELHEYFTRHEQTEVARIHAMLELFATERCLGYRLAEYFGDHNAPEHCGHCSVCHGDVARLPAPPELPALVDKNFAALCGDFIHRHEQHTGHVPTAERLTRFLCGISVPLFTKLKARTISGYAALEQYPYAEVRSWADNYLLE</sequence>